<dbReference type="InterPro" id="IPR018561">
    <property type="entry name" value="AosR"/>
</dbReference>
<comment type="caution">
    <text evidence="1">The sequence shown here is derived from an EMBL/GenBank/DDBJ whole genome shotgun (WGS) entry which is preliminary data.</text>
</comment>
<evidence type="ECO:0008006" key="3">
    <source>
        <dbReference type="Google" id="ProtNLM"/>
    </source>
</evidence>
<proteinExistence type="predicted"/>
<evidence type="ECO:0000313" key="2">
    <source>
        <dbReference type="Proteomes" id="UP001266099"/>
    </source>
</evidence>
<protein>
    <recommendedName>
        <fullName evidence="3">DUF2017 family protein</fullName>
    </recommendedName>
</protein>
<dbReference type="EMBL" id="JAVDUJ010000001">
    <property type="protein sequence ID" value="MDR6938556.1"/>
    <property type="molecule type" value="Genomic_DNA"/>
</dbReference>
<dbReference type="Proteomes" id="UP001266099">
    <property type="component" value="Unassembled WGS sequence"/>
</dbReference>
<gene>
    <name evidence="1" type="ORF">J2S36_000099</name>
</gene>
<accession>A0ABU1SZK3</accession>
<reference evidence="1 2" key="1">
    <citation type="submission" date="2023-07" db="EMBL/GenBank/DDBJ databases">
        <title>Sequencing the genomes of 1000 actinobacteria strains.</title>
        <authorList>
            <person name="Klenk H.-P."/>
        </authorList>
    </citation>
    <scope>NUCLEOTIDE SEQUENCE [LARGE SCALE GENOMIC DNA]</scope>
    <source>
        <strain evidence="1 2">DSM 15539</strain>
    </source>
</reference>
<evidence type="ECO:0000313" key="1">
    <source>
        <dbReference type="EMBL" id="MDR6938556.1"/>
    </source>
</evidence>
<organism evidence="1 2">
    <name type="scientific">Arcanobacterium hippocoleae</name>
    <dbReference type="NCBI Taxonomy" id="149017"/>
    <lineage>
        <taxon>Bacteria</taxon>
        <taxon>Bacillati</taxon>
        <taxon>Actinomycetota</taxon>
        <taxon>Actinomycetes</taxon>
        <taxon>Actinomycetales</taxon>
        <taxon>Actinomycetaceae</taxon>
        <taxon>Arcanobacterium</taxon>
    </lineage>
</organism>
<name>A0ABU1SZK3_9ACTO</name>
<keyword evidence="2" id="KW-1185">Reference proteome</keyword>
<sequence>MMAFRIVRGGYRAMATPEECELICGLVHDVVYILGSDVEDELVRAQEREEFLTKSAFEAVIGESDDLHPAAADGQLSATEEDLFAALEDEFAAISERIEDEANNYAADLDAAPAQQDDALARLLPDMSEDPDIATELRELTEESVSIAKVENLVLMYQTLHRVLERADDLPNDPGSGALDVQNIGDLGANYPEAAIPDQHHKLMHTHHDVFVSNEDAPRWLAAMNDIRLVLATRLEIDNEAMNESVYERAQLFTSHSVGRDENVPEIESPEDMMTVLYAMLSWWQESLVNALRNKAWRH</sequence>
<dbReference type="RefSeq" id="WP_309954472.1">
    <property type="nucleotide sequence ID" value="NZ_JAVDUJ010000001.1"/>
</dbReference>
<dbReference type="Pfam" id="PF09438">
    <property type="entry name" value="DUF2017"/>
    <property type="match status" value="1"/>
</dbReference>